<feature type="compositionally biased region" description="Low complexity" evidence="13">
    <location>
        <begin position="95"/>
        <end position="114"/>
    </location>
</feature>
<keyword evidence="10" id="KW-1015">Disulfide bond</keyword>
<dbReference type="CTD" id="31129"/>
<feature type="compositionally biased region" description="Polar residues" evidence="13">
    <location>
        <begin position="85"/>
        <end position="94"/>
    </location>
</feature>
<comment type="similarity">
    <text evidence="3">Belongs to the sarcoglycan beta/delta/gamma/zeta family.</text>
</comment>
<dbReference type="GeneID" id="105266527"/>
<keyword evidence="9 14" id="KW-0472">Membrane</keyword>
<accession>A0A0C9PTZ8</accession>
<evidence type="ECO:0000256" key="2">
    <source>
        <dbReference type="ARBA" id="ARBA00004274"/>
    </source>
</evidence>
<keyword evidence="5" id="KW-0963">Cytoplasm</keyword>
<dbReference type="InterPro" id="IPR006875">
    <property type="entry name" value="Sarcoglycan"/>
</dbReference>
<evidence type="ECO:0000256" key="13">
    <source>
        <dbReference type="SAM" id="MobiDB-lite"/>
    </source>
</evidence>
<feature type="transmembrane region" description="Helical" evidence="14">
    <location>
        <begin position="143"/>
        <end position="166"/>
    </location>
</feature>
<reference evidence="17" key="2">
    <citation type="submission" date="2025-04" db="UniProtKB">
        <authorList>
            <consortium name="RefSeq"/>
        </authorList>
    </citation>
    <scope>IDENTIFICATION</scope>
</reference>
<dbReference type="Proteomes" id="UP000694866">
    <property type="component" value="Unplaced"/>
</dbReference>
<proteinExistence type="inferred from homology"/>
<dbReference type="GO" id="GO:0005856">
    <property type="term" value="C:cytoskeleton"/>
    <property type="evidence" value="ECO:0007669"/>
    <property type="project" value="UniProtKB-SubCell"/>
</dbReference>
<evidence type="ECO:0000256" key="10">
    <source>
        <dbReference type="ARBA" id="ARBA00023157"/>
    </source>
</evidence>
<feature type="region of interest" description="Disordered" evidence="13">
    <location>
        <begin position="42"/>
        <end position="125"/>
    </location>
</feature>
<accession>A0A9R1T583</accession>
<keyword evidence="11" id="KW-0325">Glycoprotein</keyword>
<evidence type="ECO:0000256" key="5">
    <source>
        <dbReference type="ARBA" id="ARBA00022490"/>
    </source>
</evidence>
<keyword evidence="16" id="KW-1185">Reference proteome</keyword>
<keyword evidence="4" id="KW-1003">Cell membrane</keyword>
<feature type="compositionally biased region" description="Polar residues" evidence="13">
    <location>
        <begin position="43"/>
        <end position="64"/>
    </location>
</feature>
<protein>
    <submittedName>
        <fullName evidence="15">Sgcz_2 protein</fullName>
    </submittedName>
    <submittedName>
        <fullName evidence="17">Zeta-sarcoglycan</fullName>
    </submittedName>
</protein>
<reference evidence="15" key="1">
    <citation type="submission" date="2015-01" db="EMBL/GenBank/DDBJ databases">
        <title>Transcriptome Assembly of Fopius arisanus.</title>
        <authorList>
            <person name="Geib S."/>
        </authorList>
    </citation>
    <scope>NUCLEOTIDE SEQUENCE</scope>
</reference>
<dbReference type="KEGG" id="fas:105266527"/>
<evidence type="ECO:0000256" key="8">
    <source>
        <dbReference type="ARBA" id="ARBA00022989"/>
    </source>
</evidence>
<comment type="subcellular location">
    <subcellularLocation>
        <location evidence="2">Cell membrane</location>
        <location evidence="2">Sarcolemma</location>
        <topology evidence="2">Single-pass type II membrane protein</topology>
    </subcellularLocation>
    <subcellularLocation>
        <location evidence="1">Cytoplasm</location>
        <location evidence="1">Cytoskeleton</location>
    </subcellularLocation>
</comment>
<evidence type="ECO:0000256" key="7">
    <source>
        <dbReference type="ARBA" id="ARBA00022968"/>
    </source>
</evidence>
<evidence type="ECO:0000256" key="1">
    <source>
        <dbReference type="ARBA" id="ARBA00004245"/>
    </source>
</evidence>
<keyword evidence="12" id="KW-0206">Cytoskeleton</keyword>
<gene>
    <name evidence="15" type="primary">Sgcz_2</name>
    <name evidence="17" type="synonym">Scgdelta</name>
    <name evidence="15" type="ORF">g.15264</name>
</gene>
<keyword evidence="6 14" id="KW-0812">Transmembrane</keyword>
<dbReference type="InterPro" id="IPR039972">
    <property type="entry name" value="Sarcoglycan_gamma/delta/zeta"/>
</dbReference>
<dbReference type="RefSeq" id="XP_011303070.1">
    <property type="nucleotide sequence ID" value="XM_011304768.1"/>
</dbReference>
<evidence type="ECO:0000256" key="3">
    <source>
        <dbReference type="ARBA" id="ARBA00007574"/>
    </source>
</evidence>
<sequence>MWLTMETSPTLSIGGSRARAALLATTTATGTTDRRVVFLASSPGASSNHETRTWPHNWSPSTTGHHYKSPEASPHTEYKLRMPRGQTNWSDEAGNSNSISRQSRSPRQASPSSRTCTPQHDDSHHPPSCNGFRFGVYGWRKRCLYSLVLGLMIMVVLNLALTLWLLKVMEFSSEGIGSLKVVPGGVELRGQAAILDALIASSVRSRRGRNLVLESWGNFTASARSHDGRLLARFTLGEERVDCISKGFRITDPRGGVLFSADREQVVVGASMLKVTGVGGAVFRGSVQTPLVRAESGHGLRLESSTRALEIKAPERVVIESRAGDITASSLSHLTLQSIEGAIKFDANSVFLKGLKVGGTIQRHNTKEQRPRNSRSSSDNRDSSVYQLCTCANGKLFLARPEGICQADKTIC</sequence>
<evidence type="ECO:0000256" key="12">
    <source>
        <dbReference type="ARBA" id="ARBA00023212"/>
    </source>
</evidence>
<evidence type="ECO:0000313" key="15">
    <source>
        <dbReference type="EMBL" id="JAG74560.1"/>
    </source>
</evidence>
<dbReference type="OrthoDB" id="8881719at2759"/>
<feature type="region of interest" description="Disordered" evidence="13">
    <location>
        <begin position="362"/>
        <end position="382"/>
    </location>
</feature>
<evidence type="ECO:0000256" key="14">
    <source>
        <dbReference type="SAM" id="Phobius"/>
    </source>
</evidence>
<dbReference type="GO" id="GO:0060047">
    <property type="term" value="P:heart contraction"/>
    <property type="evidence" value="ECO:0007669"/>
    <property type="project" value="TreeGrafter"/>
</dbReference>
<dbReference type="PANTHER" id="PTHR12939:SF10">
    <property type="entry name" value="EG:4F1.1 PROTEIN"/>
    <property type="match status" value="1"/>
</dbReference>
<dbReference type="AlphaFoldDB" id="A0A0C9PTZ8"/>
<organism evidence="15">
    <name type="scientific">Fopius arisanus</name>
    <dbReference type="NCBI Taxonomy" id="64838"/>
    <lineage>
        <taxon>Eukaryota</taxon>
        <taxon>Metazoa</taxon>
        <taxon>Ecdysozoa</taxon>
        <taxon>Arthropoda</taxon>
        <taxon>Hexapoda</taxon>
        <taxon>Insecta</taxon>
        <taxon>Pterygota</taxon>
        <taxon>Neoptera</taxon>
        <taxon>Endopterygota</taxon>
        <taxon>Hymenoptera</taxon>
        <taxon>Apocrita</taxon>
        <taxon>Ichneumonoidea</taxon>
        <taxon>Braconidae</taxon>
        <taxon>Opiinae</taxon>
        <taxon>Fopius</taxon>
    </lineage>
</organism>
<dbReference type="EMBL" id="GBYB01004793">
    <property type="protein sequence ID" value="JAG74560.1"/>
    <property type="molecule type" value="Transcribed_RNA"/>
</dbReference>
<evidence type="ECO:0000313" key="16">
    <source>
        <dbReference type="Proteomes" id="UP000694866"/>
    </source>
</evidence>
<keyword evidence="8 14" id="KW-1133">Transmembrane helix</keyword>
<evidence type="ECO:0000313" key="17">
    <source>
        <dbReference type="RefSeq" id="XP_011303070.1"/>
    </source>
</evidence>
<dbReference type="GO" id="GO:0042383">
    <property type="term" value="C:sarcolemma"/>
    <property type="evidence" value="ECO:0007669"/>
    <property type="project" value="UniProtKB-SubCell"/>
</dbReference>
<name>A0A0C9PTZ8_9HYME</name>
<evidence type="ECO:0000256" key="6">
    <source>
        <dbReference type="ARBA" id="ARBA00022692"/>
    </source>
</evidence>
<evidence type="ECO:0000256" key="9">
    <source>
        <dbReference type="ARBA" id="ARBA00023136"/>
    </source>
</evidence>
<dbReference type="GO" id="GO:0016012">
    <property type="term" value="C:sarcoglycan complex"/>
    <property type="evidence" value="ECO:0007669"/>
    <property type="project" value="InterPro"/>
</dbReference>
<dbReference type="PANTHER" id="PTHR12939">
    <property type="entry name" value="SARCOGLYCAN"/>
    <property type="match status" value="1"/>
</dbReference>
<keyword evidence="7" id="KW-0735">Signal-anchor</keyword>
<evidence type="ECO:0000256" key="4">
    <source>
        <dbReference type="ARBA" id="ARBA00022475"/>
    </source>
</evidence>
<dbReference type="Pfam" id="PF04790">
    <property type="entry name" value="Sarcoglycan_1"/>
    <property type="match status" value="1"/>
</dbReference>
<evidence type="ECO:0000256" key="11">
    <source>
        <dbReference type="ARBA" id="ARBA00023180"/>
    </source>
</evidence>